<gene>
    <name evidence="2" type="ORF">H8693_08200</name>
</gene>
<keyword evidence="2" id="KW-0255">Endonuclease</keyword>
<accession>A0A926DJC6</accession>
<dbReference type="AlphaFoldDB" id="A0A926DJC6"/>
<feature type="domain" description="ABC-three component systems C-terminal" evidence="1">
    <location>
        <begin position="222"/>
        <end position="351"/>
    </location>
</feature>
<reference evidence="2" key="1">
    <citation type="submission" date="2020-08" db="EMBL/GenBank/DDBJ databases">
        <title>Genome public.</title>
        <authorList>
            <person name="Liu C."/>
            <person name="Sun Q."/>
        </authorList>
    </citation>
    <scope>NUCLEOTIDE SEQUENCE</scope>
    <source>
        <strain evidence="2">NSJ-63</strain>
    </source>
</reference>
<dbReference type="Pfam" id="PF20282">
    <property type="entry name" value="CTD6"/>
    <property type="match status" value="1"/>
</dbReference>
<evidence type="ECO:0000313" key="2">
    <source>
        <dbReference type="EMBL" id="MBC8538916.1"/>
    </source>
</evidence>
<evidence type="ECO:0000259" key="1">
    <source>
        <dbReference type="Pfam" id="PF20282"/>
    </source>
</evidence>
<keyword evidence="3" id="KW-1185">Reference proteome</keyword>
<organism evidence="2 3">
    <name type="scientific">Guopingia tenuis</name>
    <dbReference type="NCBI Taxonomy" id="2763656"/>
    <lineage>
        <taxon>Bacteria</taxon>
        <taxon>Bacillati</taxon>
        <taxon>Bacillota</taxon>
        <taxon>Clostridia</taxon>
        <taxon>Christensenellales</taxon>
        <taxon>Christensenellaceae</taxon>
        <taxon>Guopingia</taxon>
    </lineage>
</organism>
<dbReference type="RefSeq" id="WP_249280568.1">
    <property type="nucleotide sequence ID" value="NZ_JACRSS010000004.1"/>
</dbReference>
<protein>
    <submittedName>
        <fullName evidence="2">Restriction endonuclease</fullName>
    </submittedName>
</protein>
<comment type="caution">
    <text evidence="2">The sequence shown here is derived from an EMBL/GenBank/DDBJ whole genome shotgun (WGS) entry which is preliminary data.</text>
</comment>
<sequence length="359" mass="42121">MNFECLAPFPAPEKVIIKDAEGDTRVPYERVKSYDDKEFELFIREWVVSLKNKYQVRGFGGAGDKGRDVVAKDENNHYSYYQCKHYDHPLTPSDMLPEFGKLVYYTYNGEIPLPHEYYILAPMDIGPKLNDLIDNPSEINRIVIEKWDSNCRTRITKEPIALDSGIKSYIEKFDFSIIKTKSMLEVIEEHKSTAFYAFRFGGGLTIKRDRHIIVPDVVQKYETVYIQKYLAAISEKEKVSIDTISELEQRFPQYMKNLKVHRERFYSAENLKAFASKHLLTSDYFEDLAEDIYYGIYDFLGKFYSDGYERLNDVMAQVVRIDLNHNLLSKYDLVHPQDRQGICHQLANERRDIVWTNTN</sequence>
<proteinExistence type="predicted"/>
<dbReference type="GO" id="GO:0004519">
    <property type="term" value="F:endonuclease activity"/>
    <property type="evidence" value="ECO:0007669"/>
    <property type="project" value="UniProtKB-KW"/>
</dbReference>
<name>A0A926DJC6_9FIRM</name>
<keyword evidence="2" id="KW-0540">Nuclease</keyword>
<dbReference type="InterPro" id="IPR046914">
    <property type="entry name" value="ABC-3C_CTD6"/>
</dbReference>
<dbReference type="EMBL" id="JACRSS010000004">
    <property type="protein sequence ID" value="MBC8538916.1"/>
    <property type="molecule type" value="Genomic_DNA"/>
</dbReference>
<dbReference type="Proteomes" id="UP000617951">
    <property type="component" value="Unassembled WGS sequence"/>
</dbReference>
<keyword evidence="2" id="KW-0378">Hydrolase</keyword>
<evidence type="ECO:0000313" key="3">
    <source>
        <dbReference type="Proteomes" id="UP000617951"/>
    </source>
</evidence>